<feature type="compositionally biased region" description="Pro residues" evidence="2">
    <location>
        <begin position="7"/>
        <end position="50"/>
    </location>
</feature>
<gene>
    <name evidence="5" type="ORF">HDA43_004381</name>
</gene>
<accession>A0A852V214</accession>
<dbReference type="Gene3D" id="2.60.40.1240">
    <property type="match status" value="1"/>
</dbReference>
<keyword evidence="3" id="KW-1133">Transmembrane helix</keyword>
<evidence type="ECO:0000256" key="1">
    <source>
        <dbReference type="ARBA" id="ARBA00022729"/>
    </source>
</evidence>
<dbReference type="EMBL" id="JACCCO010000002">
    <property type="protein sequence ID" value="NYF42180.1"/>
    <property type="molecule type" value="Genomic_DNA"/>
</dbReference>
<evidence type="ECO:0000313" key="5">
    <source>
        <dbReference type="EMBL" id="NYF42180.1"/>
    </source>
</evidence>
<feature type="region of interest" description="Disordered" evidence="2">
    <location>
        <begin position="1"/>
        <end position="53"/>
    </location>
</feature>
<evidence type="ECO:0000256" key="3">
    <source>
        <dbReference type="SAM" id="Phobius"/>
    </source>
</evidence>
<feature type="domain" description="DUF4352" evidence="4">
    <location>
        <begin position="125"/>
        <end position="248"/>
    </location>
</feature>
<evidence type="ECO:0000313" key="6">
    <source>
        <dbReference type="Proteomes" id="UP000576393"/>
    </source>
</evidence>
<dbReference type="InterPro" id="IPR029051">
    <property type="entry name" value="DUF4352"/>
</dbReference>
<organism evidence="5 6">
    <name type="scientific">Streptosporangium sandarakinum</name>
    <dbReference type="NCBI Taxonomy" id="1260955"/>
    <lineage>
        <taxon>Bacteria</taxon>
        <taxon>Bacillati</taxon>
        <taxon>Actinomycetota</taxon>
        <taxon>Actinomycetes</taxon>
        <taxon>Streptosporangiales</taxon>
        <taxon>Streptosporangiaceae</taxon>
        <taxon>Streptosporangium</taxon>
    </lineage>
</organism>
<keyword evidence="3" id="KW-0812">Transmembrane</keyword>
<sequence>MHGNEQPPQPGHPRQPGRPPHGPQPQGQPPQYGPPPQYSSPPQYGPPPVHPQFVAAPKKKGGCLRVFVVGVVVLTGLVLVGVGVLLSGGGDDSPRSDTGASPGSDAGTSAPAGKTGKAGKRAAAGIGDTVEDGKFSFRVTKVEKGVERVGDQYIGSDAQGQYVLVHVTVKNIGDEAQMFHDSAQKLLDTAGREYDADSGAAVLGLRNSNAFLNNINPGNSVSGILLFDVPDDFRIKAIELHDSLFSDGTRVALR</sequence>
<feature type="compositionally biased region" description="Low complexity" evidence="2">
    <location>
        <begin position="106"/>
        <end position="123"/>
    </location>
</feature>
<dbReference type="AlphaFoldDB" id="A0A852V214"/>
<evidence type="ECO:0000259" key="4">
    <source>
        <dbReference type="Pfam" id="PF11611"/>
    </source>
</evidence>
<feature type="transmembrane region" description="Helical" evidence="3">
    <location>
        <begin position="66"/>
        <end position="86"/>
    </location>
</feature>
<dbReference type="Pfam" id="PF11611">
    <property type="entry name" value="DUF4352"/>
    <property type="match status" value="1"/>
</dbReference>
<dbReference type="Proteomes" id="UP000576393">
    <property type="component" value="Unassembled WGS sequence"/>
</dbReference>
<evidence type="ECO:0000256" key="2">
    <source>
        <dbReference type="SAM" id="MobiDB-lite"/>
    </source>
</evidence>
<dbReference type="InterPro" id="IPR029050">
    <property type="entry name" value="Immunoprotect_excell_Ig-like"/>
</dbReference>
<name>A0A852V214_9ACTN</name>
<feature type="region of interest" description="Disordered" evidence="2">
    <location>
        <begin position="87"/>
        <end position="123"/>
    </location>
</feature>
<comment type="caution">
    <text evidence="5">The sequence shown here is derived from an EMBL/GenBank/DDBJ whole genome shotgun (WGS) entry which is preliminary data.</text>
</comment>
<keyword evidence="6" id="KW-1185">Reference proteome</keyword>
<keyword evidence="1" id="KW-0732">Signal</keyword>
<proteinExistence type="predicted"/>
<reference evidence="5 6" key="1">
    <citation type="submission" date="2020-07" db="EMBL/GenBank/DDBJ databases">
        <title>Sequencing the genomes of 1000 actinobacteria strains.</title>
        <authorList>
            <person name="Klenk H.-P."/>
        </authorList>
    </citation>
    <scope>NUCLEOTIDE SEQUENCE [LARGE SCALE GENOMIC DNA]</scope>
    <source>
        <strain evidence="5 6">DSM 45763</strain>
    </source>
</reference>
<keyword evidence="3" id="KW-0472">Membrane</keyword>
<protein>
    <submittedName>
        <fullName evidence="5">Hydrogenase maturation factor</fullName>
    </submittedName>
</protein>
<dbReference type="RefSeq" id="WP_179824575.1">
    <property type="nucleotide sequence ID" value="NZ_JACCCO010000002.1"/>
</dbReference>